<protein>
    <submittedName>
        <fullName evidence="2">Uncharacterized protein</fullName>
    </submittedName>
</protein>
<name>A0AAN9XZE2_9HEMI</name>
<proteinExistence type="predicted"/>
<evidence type="ECO:0000256" key="1">
    <source>
        <dbReference type="SAM" id="Coils"/>
    </source>
</evidence>
<accession>A0AAN9XZE2</accession>
<feature type="coiled-coil region" evidence="1">
    <location>
        <begin position="298"/>
        <end position="325"/>
    </location>
</feature>
<evidence type="ECO:0000313" key="3">
    <source>
        <dbReference type="Proteomes" id="UP001367676"/>
    </source>
</evidence>
<keyword evidence="3" id="KW-1185">Reference proteome</keyword>
<keyword evidence="1" id="KW-0175">Coiled coil</keyword>
<evidence type="ECO:0000313" key="2">
    <source>
        <dbReference type="EMBL" id="KAK7574075.1"/>
    </source>
</evidence>
<organism evidence="2 3">
    <name type="scientific">Parthenolecanium corni</name>
    <dbReference type="NCBI Taxonomy" id="536013"/>
    <lineage>
        <taxon>Eukaryota</taxon>
        <taxon>Metazoa</taxon>
        <taxon>Ecdysozoa</taxon>
        <taxon>Arthropoda</taxon>
        <taxon>Hexapoda</taxon>
        <taxon>Insecta</taxon>
        <taxon>Pterygota</taxon>
        <taxon>Neoptera</taxon>
        <taxon>Paraneoptera</taxon>
        <taxon>Hemiptera</taxon>
        <taxon>Sternorrhyncha</taxon>
        <taxon>Coccoidea</taxon>
        <taxon>Coccidae</taxon>
        <taxon>Parthenolecanium</taxon>
    </lineage>
</organism>
<sequence>MSFNTGNESLDLENSTFHPSRKKFSEAIENISMPKGCDDFLNVSNFTQSPSLLSDLLHSRLSEASDANNTLNCTDYLLKEINEGLKAKKLLDKNLEEDINNYKNLLSEVSLARKRCSASKFVIETVEDVLENSSELPVGLKKKCSQRIRHSTFLRNPNNSDLLKATGLDVNLDSLELTLKERKSIHSAVKEALDRKIAQQKIDNDVVQGEYNVLRLVCLDRKIKNYLLILDFLGNFSENIPLPGSTITEENIRVISLISEVGETIKSCFGIASSIVDAIKEICDFHVQKFQKLHKEELNCLSSRIKLLELKLKNLNSMIENAMMQENENISEALDVLYQKLRIILDESEYSLQKTEAVKQSYDNLKGTKFDEVLSEFLDVRENLKHKLWALKQIKKSE</sequence>
<comment type="caution">
    <text evidence="2">The sequence shown here is derived from an EMBL/GenBank/DDBJ whole genome shotgun (WGS) entry which is preliminary data.</text>
</comment>
<gene>
    <name evidence="2" type="ORF">V9T40_011266</name>
</gene>
<dbReference type="Proteomes" id="UP001367676">
    <property type="component" value="Unassembled WGS sequence"/>
</dbReference>
<dbReference type="EMBL" id="JBBCAQ010000037">
    <property type="protein sequence ID" value="KAK7574075.1"/>
    <property type="molecule type" value="Genomic_DNA"/>
</dbReference>
<reference evidence="2 3" key="1">
    <citation type="submission" date="2024-03" db="EMBL/GenBank/DDBJ databases">
        <title>Adaptation during the transition from Ophiocordyceps entomopathogen to insect associate is accompanied by gene loss and intensified selection.</title>
        <authorList>
            <person name="Ward C.M."/>
            <person name="Onetto C.A."/>
            <person name="Borneman A.R."/>
        </authorList>
    </citation>
    <scope>NUCLEOTIDE SEQUENCE [LARGE SCALE GENOMIC DNA]</scope>
    <source>
        <strain evidence="2">AWRI1</strain>
        <tissue evidence="2">Single Adult Female</tissue>
    </source>
</reference>
<dbReference type="AlphaFoldDB" id="A0AAN9XZE2"/>